<gene>
    <name evidence="1" type="ORF">HPB48_026035</name>
</gene>
<organism evidence="1 2">
    <name type="scientific">Haemaphysalis longicornis</name>
    <name type="common">Bush tick</name>
    <dbReference type="NCBI Taxonomy" id="44386"/>
    <lineage>
        <taxon>Eukaryota</taxon>
        <taxon>Metazoa</taxon>
        <taxon>Ecdysozoa</taxon>
        <taxon>Arthropoda</taxon>
        <taxon>Chelicerata</taxon>
        <taxon>Arachnida</taxon>
        <taxon>Acari</taxon>
        <taxon>Parasitiformes</taxon>
        <taxon>Ixodida</taxon>
        <taxon>Ixodoidea</taxon>
        <taxon>Ixodidae</taxon>
        <taxon>Haemaphysalinae</taxon>
        <taxon>Haemaphysalis</taxon>
    </lineage>
</organism>
<dbReference type="Proteomes" id="UP000821853">
    <property type="component" value="Unassembled WGS sequence"/>
</dbReference>
<evidence type="ECO:0000313" key="1">
    <source>
        <dbReference type="EMBL" id="KAH9384053.1"/>
    </source>
</evidence>
<sequence length="78" mass="9529">MVYFDRREQLPAIRSLQQHRLPPIHCRVDDERLDWLERFHRLCEDLREASEAENFFSKERATPYYSQHSQMLPAYDSC</sequence>
<dbReference type="EMBL" id="JABSTR010001494">
    <property type="protein sequence ID" value="KAH9384053.1"/>
    <property type="molecule type" value="Genomic_DNA"/>
</dbReference>
<dbReference type="VEuPathDB" id="VectorBase:HLOH_057869"/>
<proteinExistence type="predicted"/>
<name>A0A9J6HBC3_HAELO</name>
<reference evidence="1 2" key="1">
    <citation type="journal article" date="2020" name="Cell">
        <title>Large-Scale Comparative Analyses of Tick Genomes Elucidate Their Genetic Diversity and Vector Capacities.</title>
        <authorList>
            <consortium name="Tick Genome and Microbiome Consortium (TIGMIC)"/>
            <person name="Jia N."/>
            <person name="Wang J."/>
            <person name="Shi W."/>
            <person name="Du L."/>
            <person name="Sun Y."/>
            <person name="Zhan W."/>
            <person name="Jiang J.F."/>
            <person name="Wang Q."/>
            <person name="Zhang B."/>
            <person name="Ji P."/>
            <person name="Bell-Sakyi L."/>
            <person name="Cui X.M."/>
            <person name="Yuan T.T."/>
            <person name="Jiang B.G."/>
            <person name="Yang W.F."/>
            <person name="Lam T.T."/>
            <person name="Chang Q.C."/>
            <person name="Ding S.J."/>
            <person name="Wang X.J."/>
            <person name="Zhu J.G."/>
            <person name="Ruan X.D."/>
            <person name="Zhao L."/>
            <person name="Wei J.T."/>
            <person name="Ye R.Z."/>
            <person name="Que T.C."/>
            <person name="Du C.H."/>
            <person name="Zhou Y.H."/>
            <person name="Cheng J.X."/>
            <person name="Dai P.F."/>
            <person name="Guo W.B."/>
            <person name="Han X.H."/>
            <person name="Huang E.J."/>
            <person name="Li L.F."/>
            <person name="Wei W."/>
            <person name="Gao Y.C."/>
            <person name="Liu J.Z."/>
            <person name="Shao H.Z."/>
            <person name="Wang X."/>
            <person name="Wang C.C."/>
            <person name="Yang T.C."/>
            <person name="Huo Q.B."/>
            <person name="Li W."/>
            <person name="Chen H.Y."/>
            <person name="Chen S.E."/>
            <person name="Zhou L.G."/>
            <person name="Ni X.B."/>
            <person name="Tian J.H."/>
            <person name="Sheng Y."/>
            <person name="Liu T."/>
            <person name="Pan Y.S."/>
            <person name="Xia L.Y."/>
            <person name="Li J."/>
            <person name="Zhao F."/>
            <person name="Cao W.C."/>
        </authorList>
    </citation>
    <scope>NUCLEOTIDE SEQUENCE [LARGE SCALE GENOMIC DNA]</scope>
    <source>
        <strain evidence="1">HaeL-2018</strain>
    </source>
</reference>
<dbReference type="AlphaFoldDB" id="A0A9J6HBC3"/>
<accession>A0A9J6HBC3</accession>
<protein>
    <submittedName>
        <fullName evidence="1">Uncharacterized protein</fullName>
    </submittedName>
</protein>
<evidence type="ECO:0000313" key="2">
    <source>
        <dbReference type="Proteomes" id="UP000821853"/>
    </source>
</evidence>
<comment type="caution">
    <text evidence="1">The sequence shown here is derived from an EMBL/GenBank/DDBJ whole genome shotgun (WGS) entry which is preliminary data.</text>
</comment>
<keyword evidence="2" id="KW-1185">Reference proteome</keyword>